<dbReference type="InterPro" id="IPR016039">
    <property type="entry name" value="Thiolase-like"/>
</dbReference>
<evidence type="ECO:0000313" key="10">
    <source>
        <dbReference type="Proteomes" id="UP001500151"/>
    </source>
</evidence>
<evidence type="ECO:0000256" key="4">
    <source>
        <dbReference type="ARBA" id="ARBA00023194"/>
    </source>
</evidence>
<gene>
    <name evidence="9" type="ORF">GCM10010307_87150</name>
</gene>
<dbReference type="SUPFAM" id="SSF52151">
    <property type="entry name" value="FabD/lysophospholipase-like"/>
    <property type="match status" value="1"/>
</dbReference>
<sequence>MTASRTAIRALVTERLHTWYGLAPSDLPDDLPLAETGLTSRDAVALTAALSELSGRRLPNTFLWDAPTIDAVVTRLTEDAGPVAGAGEAQSAPPPAQGGPQPGDVPLALVGGWAADAPAADGRAQGVPANGHGPGTAAHTPRIADGALAPAVRAPLAEADGRMAGVAADGHAAGATPVGSPVPSGEAGGRAPDAPIACPTPGVGAHAPRVADGRGAPSPVAVVGLGCRLPGGVRSPEAYWRLLAEGRDAVGTVPYGRWEPFVRHPARLPDDVSPHGAFLGGIDEIAGFDAEFFGIAGHEAVAMDPQHRMLLEVAREALDHAALPAPALAGTRTGVFVGISGNEYAHLTTADPGAVDAWTATGASLSIAAGRLSYALDLRGPSMSVDTACSSSLVAVHHAVRSLVSGETDTALAAGVNLLLSPAVTLGLQRAGALAPDGRCKAFDAEADGIVRGEGCGVVVLKRLADAERDGDRVLAVIHATAVNSDGRSNGLTAPNAEAQRALLAEAHQAHRDPMTVDYVEAHGTGTALGDPIEASALGAVLGRGRPADQPLLIGSAKTNLGHLEAAAGIAGLIKTVLALHHGEIPGQLHFTRQGPHADLDALGLRVVTAPEPWPRYSGTATAGVSAFGFGGTNAHVVLAEPEHRPARRASSAPERPRLLLLDGPTKERVRSYAAELAAWLNTPGSRRVRDADLARTLAGRMGRGRHRAALVTRDRPETVTALTRLATGAPSPHLITGEGTAAGPGPVWVFSGYGSQWRGMGSKLLATEGQFAATVDRLEPLLRDHAGVSLRAGLRPDADLSTPATVMPVLYGIQVALAELWRSYGLEPAAVIGHSLGEIAAAVVSGALDEATGARIIAVRSRLLDRLTGGAMAVVDLPATQIPVLARELRTLDVAVHASPVQCVVTGSAEDVAALVVRVNGDGGFARALGVSGAGHSPEVEPLLGEFTRELGEIPHSAEASRCRRYSTVLDDPREAAPADTAYWAANLRNPVRFTQAVRAAAEDGHRVFVEVAPHATQLHPLTETLRATGAEDSLVVPTLRRDTDDALTFRTSLATLLVHGVRTARPRERLHPEGRIVDVPAPRWRHRRFWVGEETAVGPAEPQAGSTDRAMSPVERLRLCVAGVMGYSPEHIDPDTPLTDFGLDSLTAVRIRAVVQREFDVEVEPGVLLKQGTLRRVAQLFGGDTDLAHPALPVRARSVASDHLRAFPATGRQTPLFLAHAAGGSADVYARLAARLDGDRPVHGFDRLPDPDDVPGRAAEFARRVREARPNGPWAVGGWSYGGLVAQETARLLSPHGTVTALVLIDSVLPLPTRLTATERALRHFQDFAAYVERTYGTRLDLPYDELAGLDDMDRIDLVLKVLSDTVELPDSVLEHQRTSYLDLRSGERHTPGLHTGRTLLYRASEPAPHTVRDPRYERDDQALGWDAHCTDLTVVPLPGHHLSLLDPPVVDVLAGLLTRDLRDF</sequence>
<dbReference type="InterPro" id="IPR032821">
    <property type="entry name" value="PKS_assoc"/>
</dbReference>
<dbReference type="Proteomes" id="UP001500151">
    <property type="component" value="Unassembled WGS sequence"/>
</dbReference>
<proteinExistence type="predicted"/>
<dbReference type="Pfam" id="PF00109">
    <property type="entry name" value="ketoacyl-synt"/>
    <property type="match status" value="1"/>
</dbReference>
<evidence type="ECO:0000256" key="6">
    <source>
        <dbReference type="SAM" id="MobiDB-lite"/>
    </source>
</evidence>
<keyword evidence="2" id="KW-0597">Phosphoprotein</keyword>
<dbReference type="EMBL" id="BAAASJ010000125">
    <property type="protein sequence ID" value="GAA2665018.1"/>
    <property type="molecule type" value="Genomic_DNA"/>
</dbReference>
<dbReference type="SMART" id="SM00824">
    <property type="entry name" value="PKS_TE"/>
    <property type="match status" value="1"/>
</dbReference>
<dbReference type="PANTHER" id="PTHR43775">
    <property type="entry name" value="FATTY ACID SYNTHASE"/>
    <property type="match status" value="1"/>
</dbReference>
<comment type="caution">
    <text evidence="9">The sequence shown here is derived from an EMBL/GenBank/DDBJ whole genome shotgun (WGS) entry which is preliminary data.</text>
</comment>
<reference evidence="10" key="1">
    <citation type="journal article" date="2019" name="Int. J. Syst. Evol. Microbiol.">
        <title>The Global Catalogue of Microorganisms (GCM) 10K type strain sequencing project: providing services to taxonomists for standard genome sequencing and annotation.</title>
        <authorList>
            <consortium name="The Broad Institute Genomics Platform"/>
            <consortium name="The Broad Institute Genome Sequencing Center for Infectious Disease"/>
            <person name="Wu L."/>
            <person name="Ma J."/>
        </authorList>
    </citation>
    <scope>NUCLEOTIDE SEQUENCE [LARGE SCALE GENOMIC DNA]</scope>
    <source>
        <strain evidence="10">JCM 4524</strain>
    </source>
</reference>
<dbReference type="PROSITE" id="PS52004">
    <property type="entry name" value="KS3_2"/>
    <property type="match status" value="1"/>
</dbReference>
<evidence type="ECO:0000259" key="8">
    <source>
        <dbReference type="PROSITE" id="PS52004"/>
    </source>
</evidence>
<name>A0ABP6EHL4_9ACTN</name>
<dbReference type="Gene3D" id="3.40.50.1820">
    <property type="entry name" value="alpha/beta hydrolase"/>
    <property type="match status" value="1"/>
</dbReference>
<dbReference type="InterPro" id="IPR050091">
    <property type="entry name" value="PKS_NRPS_Biosynth_Enz"/>
</dbReference>
<feature type="domain" description="Carrier" evidence="7">
    <location>
        <begin position="1113"/>
        <end position="1187"/>
    </location>
</feature>
<dbReference type="Pfam" id="PF00975">
    <property type="entry name" value="Thioesterase"/>
    <property type="match status" value="1"/>
</dbReference>
<dbReference type="InterPro" id="IPR001031">
    <property type="entry name" value="Thioesterase"/>
</dbReference>
<dbReference type="InterPro" id="IPR029058">
    <property type="entry name" value="AB_hydrolase_fold"/>
</dbReference>
<dbReference type="Gene3D" id="1.10.1200.10">
    <property type="entry name" value="ACP-like"/>
    <property type="match status" value="2"/>
</dbReference>
<dbReference type="SUPFAM" id="SSF53901">
    <property type="entry name" value="Thiolase-like"/>
    <property type="match status" value="1"/>
</dbReference>
<keyword evidence="4" id="KW-0045">Antibiotic biosynthesis</keyword>
<dbReference type="Gene3D" id="3.40.366.10">
    <property type="entry name" value="Malonyl-Coenzyme A Acyl Carrier Protein, domain 2"/>
    <property type="match status" value="1"/>
</dbReference>
<dbReference type="Pfam" id="PF00698">
    <property type="entry name" value="Acyl_transf_1"/>
    <property type="match status" value="1"/>
</dbReference>
<dbReference type="SUPFAM" id="SSF55048">
    <property type="entry name" value="Probable ACP-binding domain of malonyl-CoA ACP transacylase"/>
    <property type="match status" value="1"/>
</dbReference>
<protein>
    <submittedName>
        <fullName evidence="9">Type I polyketide synthase</fullName>
    </submittedName>
</protein>
<dbReference type="SMART" id="SM00823">
    <property type="entry name" value="PKS_PP"/>
    <property type="match status" value="2"/>
</dbReference>
<dbReference type="InterPro" id="IPR014043">
    <property type="entry name" value="Acyl_transferase_dom"/>
</dbReference>
<dbReference type="CDD" id="cd00833">
    <property type="entry name" value="PKS"/>
    <property type="match status" value="1"/>
</dbReference>
<dbReference type="InterPro" id="IPR009081">
    <property type="entry name" value="PP-bd_ACP"/>
</dbReference>
<keyword evidence="5" id="KW-0012">Acyltransferase</keyword>
<dbReference type="InterPro" id="IPR020802">
    <property type="entry name" value="TesA-like"/>
</dbReference>
<dbReference type="SUPFAM" id="SSF53474">
    <property type="entry name" value="alpha/beta-Hydrolases"/>
    <property type="match status" value="1"/>
</dbReference>
<dbReference type="InterPro" id="IPR001227">
    <property type="entry name" value="Ac_transferase_dom_sf"/>
</dbReference>
<dbReference type="SMART" id="SM00825">
    <property type="entry name" value="PKS_KS"/>
    <property type="match status" value="1"/>
</dbReference>
<dbReference type="Gene3D" id="3.30.70.250">
    <property type="entry name" value="Malonyl-CoA ACP transacylase, ACP-binding"/>
    <property type="match status" value="1"/>
</dbReference>
<organism evidence="9 10">
    <name type="scientific">Streptomyces vastus</name>
    <dbReference type="NCBI Taxonomy" id="285451"/>
    <lineage>
        <taxon>Bacteria</taxon>
        <taxon>Bacillati</taxon>
        <taxon>Actinomycetota</taxon>
        <taxon>Actinomycetes</taxon>
        <taxon>Kitasatosporales</taxon>
        <taxon>Streptomycetaceae</taxon>
        <taxon>Streptomyces</taxon>
    </lineage>
</organism>
<dbReference type="InterPro" id="IPR036736">
    <property type="entry name" value="ACP-like_sf"/>
</dbReference>
<keyword evidence="3" id="KW-0808">Transferase</keyword>
<dbReference type="Pfam" id="PF00550">
    <property type="entry name" value="PP-binding"/>
    <property type="match status" value="2"/>
</dbReference>
<dbReference type="RefSeq" id="WP_344397331.1">
    <property type="nucleotide sequence ID" value="NZ_BAAASJ010000125.1"/>
</dbReference>
<feature type="domain" description="Ketosynthase family 3 (KS3)" evidence="8">
    <location>
        <begin position="217"/>
        <end position="641"/>
    </location>
</feature>
<evidence type="ECO:0000256" key="3">
    <source>
        <dbReference type="ARBA" id="ARBA00022679"/>
    </source>
</evidence>
<evidence type="ECO:0000256" key="1">
    <source>
        <dbReference type="ARBA" id="ARBA00022450"/>
    </source>
</evidence>
<dbReference type="InterPro" id="IPR014031">
    <property type="entry name" value="Ketoacyl_synth_C"/>
</dbReference>
<evidence type="ECO:0000256" key="2">
    <source>
        <dbReference type="ARBA" id="ARBA00022553"/>
    </source>
</evidence>
<evidence type="ECO:0000256" key="5">
    <source>
        <dbReference type="ARBA" id="ARBA00023315"/>
    </source>
</evidence>
<dbReference type="Pfam" id="PF16197">
    <property type="entry name" value="KAsynt_C_assoc"/>
    <property type="match status" value="1"/>
</dbReference>
<dbReference type="InterPro" id="IPR014030">
    <property type="entry name" value="Ketoacyl_synth_N"/>
</dbReference>
<accession>A0ABP6EHL4</accession>
<dbReference type="InterPro" id="IPR018201">
    <property type="entry name" value="Ketoacyl_synth_AS"/>
</dbReference>
<dbReference type="InterPro" id="IPR020806">
    <property type="entry name" value="PKS_PP-bd"/>
</dbReference>
<feature type="region of interest" description="Disordered" evidence="6">
    <location>
        <begin position="83"/>
        <end position="104"/>
    </location>
</feature>
<dbReference type="Pfam" id="PF02801">
    <property type="entry name" value="Ketoacyl-synt_C"/>
    <property type="match status" value="1"/>
</dbReference>
<dbReference type="PROSITE" id="PS00606">
    <property type="entry name" value="KS3_1"/>
    <property type="match status" value="1"/>
</dbReference>
<evidence type="ECO:0000313" key="9">
    <source>
        <dbReference type="EMBL" id="GAA2665018.1"/>
    </source>
</evidence>
<dbReference type="SMART" id="SM00827">
    <property type="entry name" value="PKS_AT"/>
    <property type="match status" value="1"/>
</dbReference>
<dbReference type="InterPro" id="IPR016036">
    <property type="entry name" value="Malonyl_transacylase_ACP-bd"/>
</dbReference>
<evidence type="ECO:0000259" key="7">
    <source>
        <dbReference type="PROSITE" id="PS50075"/>
    </source>
</evidence>
<keyword evidence="10" id="KW-1185">Reference proteome</keyword>
<dbReference type="SUPFAM" id="SSF47336">
    <property type="entry name" value="ACP-like"/>
    <property type="match status" value="2"/>
</dbReference>
<dbReference type="InterPro" id="IPR020841">
    <property type="entry name" value="PKS_Beta-ketoAc_synthase_dom"/>
</dbReference>
<dbReference type="Gene3D" id="3.40.47.10">
    <property type="match status" value="1"/>
</dbReference>
<dbReference type="InterPro" id="IPR016035">
    <property type="entry name" value="Acyl_Trfase/lysoPLipase"/>
</dbReference>
<keyword evidence="1" id="KW-0596">Phosphopantetheine</keyword>
<dbReference type="PROSITE" id="PS50075">
    <property type="entry name" value="CARRIER"/>
    <property type="match status" value="2"/>
</dbReference>
<feature type="domain" description="Carrier" evidence="7">
    <location>
        <begin position="6"/>
        <end position="80"/>
    </location>
</feature>
<dbReference type="PANTHER" id="PTHR43775:SF37">
    <property type="entry name" value="SI:DKEY-61P9.11"/>
    <property type="match status" value="1"/>
</dbReference>